<keyword evidence="2" id="KW-1185">Reference proteome</keyword>
<reference evidence="1 2" key="1">
    <citation type="submission" date="2016-10" db="EMBL/GenBank/DDBJ databases">
        <authorList>
            <person name="de Groot N.N."/>
        </authorList>
    </citation>
    <scope>NUCLEOTIDE SEQUENCE [LARGE SCALE GENOMIC DNA]</scope>
    <source>
        <strain evidence="1 2">DSM 11443</strain>
    </source>
</reference>
<organism evidence="1 2">
    <name type="scientific">Sulfitobacter brevis</name>
    <dbReference type="NCBI Taxonomy" id="74348"/>
    <lineage>
        <taxon>Bacteria</taxon>
        <taxon>Pseudomonadati</taxon>
        <taxon>Pseudomonadota</taxon>
        <taxon>Alphaproteobacteria</taxon>
        <taxon>Rhodobacterales</taxon>
        <taxon>Roseobacteraceae</taxon>
        <taxon>Sulfitobacter</taxon>
    </lineage>
</organism>
<accession>A0A1I1TK71</accession>
<protein>
    <submittedName>
        <fullName evidence="1">Uncharacterized protein</fullName>
    </submittedName>
</protein>
<dbReference type="EMBL" id="FOMW01000001">
    <property type="protein sequence ID" value="SFD58994.1"/>
    <property type="molecule type" value="Genomic_DNA"/>
</dbReference>
<proteinExistence type="predicted"/>
<evidence type="ECO:0000313" key="1">
    <source>
        <dbReference type="EMBL" id="SFD58994.1"/>
    </source>
</evidence>
<name>A0A1I1TK71_9RHOB</name>
<dbReference type="Proteomes" id="UP000198977">
    <property type="component" value="Unassembled WGS sequence"/>
</dbReference>
<gene>
    <name evidence="1" type="ORF">SAMN04488523_101418</name>
</gene>
<dbReference type="AlphaFoldDB" id="A0A1I1TK71"/>
<evidence type="ECO:0000313" key="2">
    <source>
        <dbReference type="Proteomes" id="UP000198977"/>
    </source>
</evidence>
<sequence>MLPLGLCGNLLAVTSGYVPPLSIILGHCATLVGRCGKPNSLAHERRAQIQHSCFKAAFTINADFAPLLRSAVYFYGGHKFGGASLSDLWEALGWPRAARGVVAYTARVAIPWPYRSGIYRGVCGHTPMRRSDAAIFRQ</sequence>